<dbReference type="AlphaFoldDB" id="F0P1S9"/>
<dbReference type="EMBL" id="CP002455">
    <property type="protein sequence ID" value="ADX68726.1"/>
    <property type="molecule type" value="Genomic_DNA"/>
</dbReference>
<evidence type="ECO:0000313" key="4">
    <source>
        <dbReference type="EMBL" id="ADX68726.1"/>
    </source>
</evidence>
<dbReference type="Pfam" id="PF18962">
    <property type="entry name" value="Por_Secre_tail"/>
    <property type="match status" value="1"/>
</dbReference>
<accession>F0P1S9</accession>
<dbReference type="InterPro" id="IPR026444">
    <property type="entry name" value="Secre_tail"/>
</dbReference>
<dbReference type="KEGG" id="wvi:Weevi_2051"/>
<feature type="signal peptide" evidence="2">
    <location>
        <begin position="1"/>
        <end position="22"/>
    </location>
</feature>
<evidence type="ECO:0000256" key="2">
    <source>
        <dbReference type="SAM" id="SignalP"/>
    </source>
</evidence>
<protein>
    <recommendedName>
        <fullName evidence="3">Secretion system C-terminal sorting domain-containing protein</fullName>
    </recommendedName>
</protein>
<dbReference type="Proteomes" id="UP000008641">
    <property type="component" value="Chromosome"/>
</dbReference>
<reference evidence="4 5" key="1">
    <citation type="journal article" date="2011" name="Stand. Genomic Sci.">
        <title>Complete genome sequence of Weeksella virosa type strain (9751).</title>
        <authorList>
            <person name="Lang E."/>
            <person name="Teshima H."/>
            <person name="Lucas S."/>
            <person name="Lapidus A."/>
            <person name="Hammon N."/>
            <person name="Deshpande S."/>
            <person name="Nolan M."/>
            <person name="Cheng J.F."/>
            <person name="Pitluck S."/>
            <person name="Liolios K."/>
            <person name="Pagani I."/>
            <person name="Mikhailova N."/>
            <person name="Ivanova N."/>
            <person name="Mavromatis K."/>
            <person name="Pati A."/>
            <person name="Tapia R."/>
            <person name="Han C."/>
            <person name="Goodwin L."/>
            <person name="Chen A."/>
            <person name="Palaniappan K."/>
            <person name="Land M."/>
            <person name="Hauser L."/>
            <person name="Chang Y.J."/>
            <person name="Jeffries C.D."/>
            <person name="Brambilla E.M."/>
            <person name="Kopitz M."/>
            <person name="Rohde M."/>
            <person name="Goker M."/>
            <person name="Tindall B.J."/>
            <person name="Detter J.C."/>
            <person name="Woyke T."/>
            <person name="Bristow J."/>
            <person name="Eisen J.A."/>
            <person name="Markowitz V."/>
            <person name="Hugenholtz P."/>
            <person name="Klenk H.P."/>
            <person name="Kyrpides N.C."/>
        </authorList>
    </citation>
    <scope>NUCLEOTIDE SEQUENCE [LARGE SCALE GENOMIC DNA]</scope>
    <source>
        <strain evidence="5">ATCC 43766 / DSM 16922 / JCM 21250 / NBRC 16016 / NCTC 11634 / CL345/78</strain>
    </source>
</reference>
<organism evidence="4 5">
    <name type="scientific">Weeksella virosa (strain ATCC 43766 / DSM 16922 / JCM 21250 / CCUG 30538 / CDC 9751 / IAM 14551 / NBRC 16016 / NCTC 11634 / CL345/78)</name>
    <dbReference type="NCBI Taxonomy" id="865938"/>
    <lineage>
        <taxon>Bacteria</taxon>
        <taxon>Pseudomonadati</taxon>
        <taxon>Bacteroidota</taxon>
        <taxon>Flavobacteriia</taxon>
        <taxon>Flavobacteriales</taxon>
        <taxon>Weeksellaceae</taxon>
        <taxon>Weeksella</taxon>
    </lineage>
</organism>
<sequence length="510" mass="56003">MKKLFYSLALLLGTFAIGQIHIGNDTYSTNLPISIPYNYTYSQSIYKASAIGVSGKINAIEYTMKAGSNLNNSDEVDVYLSHKKEDGFGSTTDWSPNSESTKVFSGTLVIDANNKVKINFDQEFTYNGIDHLVVTIHEKKKGYGSFSSAFIGTLSANNSSLYRRELSDANVINPNNPGEGKLYDILPNITLYGLEGGSTLPSCTKAILPVDGATNQIFLPKIAYDAAAGAEKYLVSVGDEQGNWNIANKYDNGSYLDYFFTYELKPNTKHYVQITPVNAEGEAENCQITTFTTGTPVANDNCSTAESITTLPFSKDIDGSFASNSEGPVNCNGQGVANDGLWYVVEGNGSDITITVTPTSFWNPQIVVKEGSCDETSCLANVDDQSFSKPETVTLLNTTEGRKYYINIGSSSIIDFTEGTFKLEVTTNLNTNEFYASSVKVYPNPTNDFLNLENSQNLIAYEIKDVAGRTIRKQKYNGKQIDVQTLTKGVYILKLQTKDNQFITLKFMKK</sequence>
<keyword evidence="5" id="KW-1185">Reference proteome</keyword>
<dbReference type="HOGENOM" id="CLU_534134_0_0_10"/>
<proteinExistence type="predicted"/>
<evidence type="ECO:0000256" key="1">
    <source>
        <dbReference type="ARBA" id="ARBA00022729"/>
    </source>
</evidence>
<dbReference type="eggNOG" id="COG3291">
    <property type="taxonomic scope" value="Bacteria"/>
</dbReference>
<feature type="domain" description="Secretion system C-terminal sorting" evidence="3">
    <location>
        <begin position="441"/>
        <end position="503"/>
    </location>
</feature>
<feature type="chain" id="PRO_5003253718" description="Secretion system C-terminal sorting domain-containing protein" evidence="2">
    <location>
        <begin position="23"/>
        <end position="510"/>
    </location>
</feature>
<evidence type="ECO:0000313" key="5">
    <source>
        <dbReference type="Proteomes" id="UP000008641"/>
    </source>
</evidence>
<reference evidence="5" key="2">
    <citation type="journal article" date="2011" name="Stand. Genomic Sci.">
        <title>Complete genome sequence of Weeksella virosa type strain (9751T).</title>
        <authorList>
            <person name="Lang E."/>
            <person name="Teshima H."/>
            <person name="Lucas S."/>
            <person name="Lapidus A."/>
            <person name="Hammon N."/>
            <person name="Deshpande S."/>
            <person name="Nolan M."/>
            <person name="Cheng J."/>
            <person name="Pitluck S."/>
            <person name="Liolios K."/>
            <person name="Pagani I."/>
            <person name="Mikhailova N."/>
            <person name="Ivanova N."/>
            <person name="Mavromatis K."/>
            <person name="Pati A."/>
            <person name="Tapia R."/>
            <person name="Han C."/>
            <person name="Goodwin L."/>
            <person name="Chen A."/>
            <person name="Palaniappan K."/>
            <person name="Land M."/>
            <person name="Hauser L."/>
            <person name="Chang Y."/>
            <person name="Jeffries C."/>
            <person name="Brambilla E."/>
            <person name="Kopitz M."/>
            <person name="Rohde M."/>
            <person name="Goker M."/>
            <person name="Tindall B."/>
            <person name="Detter J."/>
            <person name="Woyke T."/>
            <person name="Bristow J."/>
            <person name="Eisen J."/>
            <person name="Markowitz V."/>
            <person name="Hugenholtz P."/>
            <person name="Klenk H."/>
            <person name="Kyrpides N."/>
        </authorList>
    </citation>
    <scope>NUCLEOTIDE SEQUENCE [LARGE SCALE GENOMIC DNA]</scope>
    <source>
        <strain evidence="5">ATCC 43766 / DSM 16922 / JCM 21250 / NBRC 16016 / NCTC 11634 / CL345/78</strain>
    </source>
</reference>
<gene>
    <name evidence="4" type="ordered locus">Weevi_2051</name>
</gene>
<dbReference type="OrthoDB" id="869215at2"/>
<name>F0P1S9_WEEVC</name>
<dbReference type="RefSeq" id="WP_013599114.1">
    <property type="nucleotide sequence ID" value="NC_015144.1"/>
</dbReference>
<dbReference type="NCBIfam" id="TIGR04183">
    <property type="entry name" value="Por_Secre_tail"/>
    <property type="match status" value="1"/>
</dbReference>
<dbReference type="STRING" id="865938.Weevi_2051"/>
<keyword evidence="1 2" id="KW-0732">Signal</keyword>
<evidence type="ECO:0000259" key="3">
    <source>
        <dbReference type="Pfam" id="PF18962"/>
    </source>
</evidence>